<evidence type="ECO:0000256" key="3">
    <source>
        <dbReference type="ARBA" id="ARBA00022832"/>
    </source>
</evidence>
<name>A0A9X7IJB8_9MYCO</name>
<keyword evidence="4" id="KW-0443">Lipid metabolism</keyword>
<keyword evidence="3" id="KW-0276">Fatty acid metabolism</keyword>
<feature type="domain" description="AMP-dependent synthetase/ligase" evidence="6">
    <location>
        <begin position="25"/>
        <end position="426"/>
    </location>
</feature>
<accession>A0A9X7IJB8</accession>
<evidence type="ECO:0000313" key="7">
    <source>
        <dbReference type="EMBL" id="PQM50268.1"/>
    </source>
</evidence>
<dbReference type="EMBL" id="PUEV01000107">
    <property type="protein sequence ID" value="PQM50268.1"/>
    <property type="molecule type" value="Genomic_DNA"/>
</dbReference>
<dbReference type="PROSITE" id="PS00455">
    <property type="entry name" value="AMP_BINDING"/>
    <property type="match status" value="1"/>
</dbReference>
<dbReference type="RefSeq" id="WP_046283766.1">
    <property type="nucleotide sequence ID" value="NZ_CP092430.2"/>
</dbReference>
<dbReference type="InterPro" id="IPR042099">
    <property type="entry name" value="ANL_N_sf"/>
</dbReference>
<dbReference type="CDD" id="cd05907">
    <property type="entry name" value="VL_LC_FACS_like"/>
    <property type="match status" value="1"/>
</dbReference>
<dbReference type="PANTHER" id="PTHR43272:SF32">
    <property type="entry name" value="AMP-DEPENDENT SYNTHETASE_LIGASE DOMAIN-CONTAINING PROTEIN"/>
    <property type="match status" value="1"/>
</dbReference>
<dbReference type="InterPro" id="IPR020845">
    <property type="entry name" value="AMP-binding_CS"/>
</dbReference>
<evidence type="ECO:0000256" key="2">
    <source>
        <dbReference type="ARBA" id="ARBA00022598"/>
    </source>
</evidence>
<dbReference type="Proteomes" id="UP000237911">
    <property type="component" value="Unassembled WGS sequence"/>
</dbReference>
<reference evidence="7 8" key="1">
    <citation type="submission" date="2018-02" db="EMBL/GenBank/DDBJ databases">
        <title>Draft genome sequence of Mycobacterium virginiense isolated from mud of a swine farm in Japan.</title>
        <authorList>
            <person name="Ohya K."/>
        </authorList>
    </citation>
    <scope>NUCLEOTIDE SEQUENCE [LARGE SCALE GENOMIC DNA]</scope>
    <source>
        <strain evidence="7 8">GF75</strain>
    </source>
</reference>
<keyword evidence="8" id="KW-1185">Reference proteome</keyword>
<comment type="caution">
    <text evidence="7">The sequence shown here is derived from an EMBL/GenBank/DDBJ whole genome shotgun (WGS) entry which is preliminary data.</text>
</comment>
<dbReference type="Pfam" id="PF23562">
    <property type="entry name" value="AMP-binding_C_3"/>
    <property type="match status" value="1"/>
</dbReference>
<dbReference type="Pfam" id="PF00501">
    <property type="entry name" value="AMP-binding"/>
    <property type="match status" value="1"/>
</dbReference>
<proteinExistence type="inferred from homology"/>
<organism evidence="7 8">
    <name type="scientific">Mycolicibacter virginiensis</name>
    <dbReference type="NCBI Taxonomy" id="1795032"/>
    <lineage>
        <taxon>Bacteria</taxon>
        <taxon>Bacillati</taxon>
        <taxon>Actinomycetota</taxon>
        <taxon>Actinomycetes</taxon>
        <taxon>Mycobacteriales</taxon>
        <taxon>Mycobacteriaceae</taxon>
        <taxon>Mycolicibacter</taxon>
    </lineage>
</organism>
<evidence type="ECO:0000259" key="6">
    <source>
        <dbReference type="Pfam" id="PF00501"/>
    </source>
</evidence>
<sequence length="600" mass="63934">MREFSVPAPFTVEEHDNVAAVVFEHERNNPDFVIYQRLVDGAWTDVTCAEAAAQIRSAALGLISQGVAAGDRVVIFSATRYEWAILDYAILSIGAVTVPIYETSSAEQVRWVMQDSSAVVAFAETDAHAQIVNELAGDLPSLRRVFTIDGSDTPALDELAAAAADQDPAQVTARLDALRATDPATLIYTSGTTGRPKGCELTHSNLIHEVRGTQAALPTLMTSGQRLLVFLPLAHVLARALSIAGFANKVTVGFTSDIKNLVPMFSVFKPTVVVSVPRVFEKVYNTAAQNAANDGKGRIFEMAAQTAVDWSEATDRGGAGLLLRVKHAVFDKLVYHKLRTALGGNCRASVSGGAPLGERLGHFYRGVGLSIYEGYGLTETTAAITVNPVGGMKVGTVGKLVPGNSMRIAEDGELLVRGGVVFSGYWQNEQATADAFTDGWFRTGDLAAIDDEGYLKITGRKKEIIVTAGGKNVAPAVLEDQLRSHPLISQAMVVGDAKPFIGALITIDPEAIEGWKQRNGKASAATPADLATDPDLIAEVDAAVKQANLAVSHAESIRKFQILPVDFTEATGELTPTMKVKRNVVAEKFADAIEAIYAKG</sequence>
<dbReference type="InterPro" id="IPR000873">
    <property type="entry name" value="AMP-dep_synth/lig_dom"/>
</dbReference>
<comment type="similarity">
    <text evidence="1">Belongs to the ATP-dependent AMP-binding enzyme family.</text>
</comment>
<dbReference type="Gene3D" id="3.40.50.12780">
    <property type="entry name" value="N-terminal domain of ligase-like"/>
    <property type="match status" value="1"/>
</dbReference>
<dbReference type="PANTHER" id="PTHR43272">
    <property type="entry name" value="LONG-CHAIN-FATTY-ACID--COA LIGASE"/>
    <property type="match status" value="1"/>
</dbReference>
<gene>
    <name evidence="7" type="ORF">C5U48_21140</name>
</gene>
<keyword evidence="2 7" id="KW-0436">Ligase</keyword>
<evidence type="ECO:0000256" key="5">
    <source>
        <dbReference type="ARBA" id="ARBA00032875"/>
    </source>
</evidence>
<dbReference type="AlphaFoldDB" id="A0A9X7IJB8"/>
<protein>
    <recommendedName>
        <fullName evidence="5">Acyl-CoA synthetase</fullName>
    </recommendedName>
</protein>
<dbReference type="GO" id="GO:0016020">
    <property type="term" value="C:membrane"/>
    <property type="evidence" value="ECO:0007669"/>
    <property type="project" value="TreeGrafter"/>
</dbReference>
<evidence type="ECO:0000256" key="1">
    <source>
        <dbReference type="ARBA" id="ARBA00006432"/>
    </source>
</evidence>
<dbReference type="GO" id="GO:0004467">
    <property type="term" value="F:long-chain fatty acid-CoA ligase activity"/>
    <property type="evidence" value="ECO:0007669"/>
    <property type="project" value="TreeGrafter"/>
</dbReference>
<evidence type="ECO:0000256" key="4">
    <source>
        <dbReference type="ARBA" id="ARBA00023098"/>
    </source>
</evidence>
<evidence type="ECO:0000313" key="8">
    <source>
        <dbReference type="Proteomes" id="UP000237911"/>
    </source>
</evidence>
<dbReference type="SUPFAM" id="SSF56801">
    <property type="entry name" value="Acetyl-CoA synthetase-like"/>
    <property type="match status" value="1"/>
</dbReference>